<keyword evidence="4" id="KW-1185">Reference proteome</keyword>
<dbReference type="PROSITE" id="PS50006">
    <property type="entry name" value="FHA_DOMAIN"/>
    <property type="match status" value="1"/>
</dbReference>
<dbReference type="CDD" id="cd00060">
    <property type="entry name" value="FHA"/>
    <property type="match status" value="1"/>
</dbReference>
<sequence>MEIKLSVYYGDIKKASLNFSKKEITVGRALDCDVIINDPSVSSKHFIILNEKNNLKVKDLGSINGTFVNGEQVIDEKEVFPGDKITFCGYTIEVSFEGEGRVVDGKEEKVGNKTVVIEREDFLSDLKKAAKKEDKKKWILVGSLIGVFFILLITLLLLPSSEKKTKTSPITVDVIDTYFLQLEKHIDKTIADKKSIENAKRFYELGQEKLKLKNLNKEALYSALVYFLKAKKSVEGINPKPPIWDKIIPAINSTKTELKLTLKKLFKDAWLLESDGNKEGARDVYLAIMQTIPDESSRIYITALRRYNLLK</sequence>
<dbReference type="PANTHER" id="PTHR23308">
    <property type="entry name" value="NUCLEAR INHIBITOR OF PROTEIN PHOSPHATASE-1"/>
    <property type="match status" value="1"/>
</dbReference>
<reference evidence="3 4" key="1">
    <citation type="journal article" date="2012" name="Extremophiles">
        <title>Thermotomaculum hydrothermale gen. nov., sp. nov., a novel heterotrophic thermophile within the phylum Acidobacteria from a deep-sea hydrothermal vent chimney in the Southern Okinawa Trough.</title>
        <authorList>
            <person name="Izumi H."/>
            <person name="Nunoura T."/>
            <person name="Miyazaki M."/>
            <person name="Mino S."/>
            <person name="Toki T."/>
            <person name="Takai K."/>
            <person name="Sako Y."/>
            <person name="Sawabe T."/>
            <person name="Nakagawa S."/>
        </authorList>
    </citation>
    <scope>NUCLEOTIDE SEQUENCE [LARGE SCALE GENOMIC DNA]</scope>
    <source>
        <strain evidence="3 4">AC55</strain>
    </source>
</reference>
<dbReference type="KEGG" id="thyd:TTHT_0764"/>
<dbReference type="InterPro" id="IPR050923">
    <property type="entry name" value="Cell_Proc_Reg/RNA_Proc"/>
</dbReference>
<organism evidence="3 4">
    <name type="scientific">Thermotomaculum hydrothermale</name>
    <dbReference type="NCBI Taxonomy" id="981385"/>
    <lineage>
        <taxon>Bacteria</taxon>
        <taxon>Pseudomonadati</taxon>
        <taxon>Acidobacteriota</taxon>
        <taxon>Holophagae</taxon>
        <taxon>Thermotomaculales</taxon>
        <taxon>Thermotomaculaceae</taxon>
        <taxon>Thermotomaculum</taxon>
    </lineage>
</organism>
<keyword evidence="1" id="KW-1133">Transmembrane helix</keyword>
<dbReference type="Proteomes" id="UP000595564">
    <property type="component" value="Chromosome"/>
</dbReference>
<dbReference type="Pfam" id="PF00498">
    <property type="entry name" value="FHA"/>
    <property type="match status" value="1"/>
</dbReference>
<dbReference type="InterPro" id="IPR000253">
    <property type="entry name" value="FHA_dom"/>
</dbReference>
<evidence type="ECO:0000313" key="3">
    <source>
        <dbReference type="EMBL" id="BBB32332.1"/>
    </source>
</evidence>
<keyword evidence="1" id="KW-0472">Membrane</keyword>
<dbReference type="SMART" id="SM00240">
    <property type="entry name" value="FHA"/>
    <property type="match status" value="1"/>
</dbReference>
<accession>A0A7R6PLL4</accession>
<feature type="domain" description="FHA" evidence="2">
    <location>
        <begin position="24"/>
        <end position="73"/>
    </location>
</feature>
<gene>
    <name evidence="3" type="ORF">TTHT_0764</name>
</gene>
<evidence type="ECO:0000313" key="4">
    <source>
        <dbReference type="Proteomes" id="UP000595564"/>
    </source>
</evidence>
<evidence type="ECO:0000259" key="2">
    <source>
        <dbReference type="PROSITE" id="PS50006"/>
    </source>
</evidence>
<dbReference type="SUPFAM" id="SSF49879">
    <property type="entry name" value="SMAD/FHA domain"/>
    <property type="match status" value="1"/>
</dbReference>
<dbReference type="AlphaFoldDB" id="A0A7R6PLL4"/>
<feature type="transmembrane region" description="Helical" evidence="1">
    <location>
        <begin position="138"/>
        <end position="158"/>
    </location>
</feature>
<dbReference type="EMBL" id="AP017470">
    <property type="protein sequence ID" value="BBB32332.1"/>
    <property type="molecule type" value="Genomic_DNA"/>
</dbReference>
<keyword evidence="1" id="KW-0812">Transmembrane</keyword>
<evidence type="ECO:0000256" key="1">
    <source>
        <dbReference type="SAM" id="Phobius"/>
    </source>
</evidence>
<dbReference type="Gene3D" id="2.60.200.20">
    <property type="match status" value="1"/>
</dbReference>
<protein>
    <recommendedName>
        <fullName evidence="2">FHA domain-containing protein</fullName>
    </recommendedName>
</protein>
<proteinExistence type="predicted"/>
<dbReference type="InterPro" id="IPR008984">
    <property type="entry name" value="SMAD_FHA_dom_sf"/>
</dbReference>
<name>A0A7R6PLL4_9BACT</name>
<dbReference type="RefSeq" id="WP_201328678.1">
    <property type="nucleotide sequence ID" value="NZ_AP017470.1"/>
</dbReference>